<dbReference type="STRING" id="429701.A0A2G9GUV1"/>
<proteinExistence type="predicted"/>
<keyword evidence="1" id="KW-0378">Hydrolase</keyword>
<dbReference type="SUPFAM" id="SSF56300">
    <property type="entry name" value="Metallo-dependent phosphatases"/>
    <property type="match status" value="1"/>
</dbReference>
<dbReference type="OrthoDB" id="411211at2759"/>
<dbReference type="AlphaFoldDB" id="A0A2G9GUV1"/>
<evidence type="ECO:0000313" key="1">
    <source>
        <dbReference type="EMBL" id="PIN09064.1"/>
    </source>
</evidence>
<name>A0A2G9GUV1_9LAMI</name>
<dbReference type="PANTHER" id="PTHR32254">
    <property type="entry name" value="EXPRESSED PROTEIN"/>
    <property type="match status" value="1"/>
</dbReference>
<keyword evidence="2" id="KW-1185">Reference proteome</keyword>
<reference evidence="2" key="1">
    <citation type="journal article" date="2018" name="Gigascience">
        <title>Genome assembly of the Pink Ipe (Handroanthus impetiginosus, Bignoniaceae), a highly valued, ecologically keystone Neotropical timber forest tree.</title>
        <authorList>
            <person name="Silva-Junior O.B."/>
            <person name="Grattapaglia D."/>
            <person name="Novaes E."/>
            <person name="Collevatti R.G."/>
        </authorList>
    </citation>
    <scope>NUCLEOTIDE SEQUENCE [LARGE SCALE GENOMIC DNA]</scope>
    <source>
        <strain evidence="2">cv. UFG-1</strain>
    </source>
</reference>
<dbReference type="EMBL" id="NKXS01003617">
    <property type="protein sequence ID" value="PIN09064.1"/>
    <property type="molecule type" value="Genomic_DNA"/>
</dbReference>
<dbReference type="Proteomes" id="UP000231279">
    <property type="component" value="Unassembled WGS sequence"/>
</dbReference>
<accession>A0A2G9GUV1</accession>
<dbReference type="InterPro" id="IPR029052">
    <property type="entry name" value="Metallo-depent_PP-like"/>
</dbReference>
<dbReference type="PANTHER" id="PTHR32254:SF5">
    <property type="entry name" value="CALCINEURIN-LIKE METALLO-PHOSPHOESTERASE SUPERFAMILY PROTEIN"/>
    <property type="match status" value="1"/>
</dbReference>
<organism evidence="1 2">
    <name type="scientific">Handroanthus impetiginosus</name>
    <dbReference type="NCBI Taxonomy" id="429701"/>
    <lineage>
        <taxon>Eukaryota</taxon>
        <taxon>Viridiplantae</taxon>
        <taxon>Streptophyta</taxon>
        <taxon>Embryophyta</taxon>
        <taxon>Tracheophyta</taxon>
        <taxon>Spermatophyta</taxon>
        <taxon>Magnoliopsida</taxon>
        <taxon>eudicotyledons</taxon>
        <taxon>Gunneridae</taxon>
        <taxon>Pentapetalae</taxon>
        <taxon>asterids</taxon>
        <taxon>lamiids</taxon>
        <taxon>Lamiales</taxon>
        <taxon>Bignoniaceae</taxon>
        <taxon>Crescentiina</taxon>
        <taxon>Tabebuia alliance</taxon>
        <taxon>Handroanthus</taxon>
    </lineage>
</organism>
<sequence>MKEKSWVCTLITQLSLCVAVYIALNVGQPQKYTHGKISNGGRPIDMYFISVAGGFRPLEEQALLLQQMAKVAKIYKARFVVDITELGESDPLLQNAMKFPELRNVPWYTTGASGRQGATYFLKKIKIPYRQTLDVIVLDTMLFQDVSSMHGNDQILWLTRTLNESNTDWRIVIGFHQLFSCDYNSWKMEEENPFKHLHNILLRYGVDAYISMKTCAGVAMGLSDTAPMNKRLYLTAINQNFASKEETINGFLLHQVSSLEMVTFIVKPTGEVDDEISFQQRGRAVM</sequence>
<comment type="caution">
    <text evidence="1">The sequence shown here is derived from an EMBL/GenBank/DDBJ whole genome shotgun (WGS) entry which is preliminary data.</text>
</comment>
<dbReference type="Gene3D" id="3.60.21.10">
    <property type="match status" value="1"/>
</dbReference>
<protein>
    <submittedName>
        <fullName evidence="1">Acid phosphatase</fullName>
        <ecNumber evidence="1">3.1.3.2</ecNumber>
    </submittedName>
</protein>
<dbReference type="EC" id="3.1.3.2" evidence="1"/>
<dbReference type="GO" id="GO:0003993">
    <property type="term" value="F:acid phosphatase activity"/>
    <property type="evidence" value="ECO:0007669"/>
    <property type="project" value="UniProtKB-EC"/>
</dbReference>
<gene>
    <name evidence="1" type="ORF">CDL12_18351</name>
</gene>
<evidence type="ECO:0000313" key="2">
    <source>
        <dbReference type="Proteomes" id="UP000231279"/>
    </source>
</evidence>